<gene>
    <name evidence="1" type="ORF">SAMN05216259_102264</name>
</gene>
<evidence type="ECO:0000313" key="2">
    <source>
        <dbReference type="Proteomes" id="UP000199341"/>
    </source>
</evidence>
<name>A0A1G9XTM9_9ACTN</name>
<dbReference type="STRING" id="310781.SAMN05216259_102264"/>
<dbReference type="AlphaFoldDB" id="A0A1G9XTM9"/>
<keyword evidence="2" id="KW-1185">Reference proteome</keyword>
<reference evidence="1 2" key="1">
    <citation type="submission" date="2016-10" db="EMBL/GenBank/DDBJ databases">
        <authorList>
            <person name="de Groot N.N."/>
        </authorList>
    </citation>
    <scope>NUCLEOTIDE SEQUENCE [LARGE SCALE GENOMIC DNA]</scope>
    <source>
        <strain evidence="1 2">CGMCC 4.2022</strain>
    </source>
</reference>
<protein>
    <submittedName>
        <fullName evidence="1">Uncharacterized protein</fullName>
    </submittedName>
</protein>
<accession>A0A1G9XTM9</accession>
<dbReference type="Proteomes" id="UP000199341">
    <property type="component" value="Unassembled WGS sequence"/>
</dbReference>
<proteinExistence type="predicted"/>
<evidence type="ECO:0000313" key="1">
    <source>
        <dbReference type="EMBL" id="SDM99831.1"/>
    </source>
</evidence>
<sequence>MPPPEARIADIRAGLAAAGLRPVRKDGAEEVRIEADVPPDFPPEAWLAVLAALESADRFGLSDGTARGRTVWALVRRSP</sequence>
<organism evidence="1 2">
    <name type="scientific">Actinacidiphila guanduensis</name>
    <dbReference type="NCBI Taxonomy" id="310781"/>
    <lineage>
        <taxon>Bacteria</taxon>
        <taxon>Bacillati</taxon>
        <taxon>Actinomycetota</taxon>
        <taxon>Actinomycetes</taxon>
        <taxon>Kitasatosporales</taxon>
        <taxon>Streptomycetaceae</taxon>
        <taxon>Actinacidiphila</taxon>
    </lineage>
</organism>
<dbReference type="EMBL" id="FNIE01000002">
    <property type="protein sequence ID" value="SDM99831.1"/>
    <property type="molecule type" value="Genomic_DNA"/>
</dbReference>